<sequence length="144" mass="15664">MKTMLAALAAAASLTTIGGCATTDYYDSPHGYYDRGYYSEYGRYDYDRPDPRYGGYYADRYYRNDSRYRPYRLNRNDRIYRGQDGRYYCRRADGTTGLIVGGIAGGVLGNIIAPGGSKTLGTIIGAVVGGAAGAAIDANNVTCR</sequence>
<gene>
    <name evidence="8" type="ORF">GCM10011515_05420</name>
</gene>
<dbReference type="RefSeq" id="WP_188643723.1">
    <property type="nucleotide sequence ID" value="NZ_BMKL01000001.1"/>
</dbReference>
<accession>A0ABQ1S0D7</accession>
<evidence type="ECO:0000313" key="9">
    <source>
        <dbReference type="Proteomes" id="UP000619041"/>
    </source>
</evidence>
<dbReference type="PROSITE" id="PS51257">
    <property type="entry name" value="PROKAR_LIPOPROTEIN"/>
    <property type="match status" value="1"/>
</dbReference>
<keyword evidence="9" id="KW-1185">Reference proteome</keyword>
<keyword evidence="6" id="KW-0732">Signal</keyword>
<name>A0ABQ1S0D7_9SPHN</name>
<dbReference type="Proteomes" id="UP000619041">
    <property type="component" value="Unassembled WGS sequence"/>
</dbReference>
<proteinExistence type="inferred from homology"/>
<evidence type="ECO:0000256" key="4">
    <source>
        <dbReference type="ARBA" id="ARBA00023136"/>
    </source>
</evidence>
<evidence type="ECO:0000313" key="8">
    <source>
        <dbReference type="EMBL" id="GGD88667.1"/>
    </source>
</evidence>
<evidence type="ECO:0000256" key="5">
    <source>
        <dbReference type="ARBA" id="ARBA00023288"/>
    </source>
</evidence>
<evidence type="ECO:0000256" key="3">
    <source>
        <dbReference type="ARBA" id="ARBA00015281"/>
    </source>
</evidence>
<dbReference type="InterPro" id="IPR051407">
    <property type="entry name" value="Bact_OM_lipoprot/Surf_antigen"/>
</dbReference>
<dbReference type="Pfam" id="PF05433">
    <property type="entry name" value="Rick_17kDa_Anti"/>
    <property type="match status" value="1"/>
</dbReference>
<reference evidence="9" key="1">
    <citation type="journal article" date="2019" name="Int. J. Syst. Evol. Microbiol.">
        <title>The Global Catalogue of Microorganisms (GCM) 10K type strain sequencing project: providing services to taxonomists for standard genome sequencing and annotation.</title>
        <authorList>
            <consortium name="The Broad Institute Genomics Platform"/>
            <consortium name="The Broad Institute Genome Sequencing Center for Infectious Disease"/>
            <person name="Wu L."/>
            <person name="Ma J."/>
        </authorList>
    </citation>
    <scope>NUCLEOTIDE SEQUENCE [LARGE SCALE GENOMIC DNA]</scope>
    <source>
        <strain evidence="9">CGMCC 1.15959</strain>
    </source>
</reference>
<comment type="subcellular location">
    <subcellularLocation>
        <location evidence="1">Cell outer membrane</location>
        <topology evidence="1">Lipid-anchor</topology>
    </subcellularLocation>
</comment>
<feature type="domain" description="Glycine zipper 2TM" evidence="7">
    <location>
        <begin position="97"/>
        <end position="136"/>
    </location>
</feature>
<dbReference type="InterPro" id="IPR008816">
    <property type="entry name" value="Gly_zipper_2TM_dom"/>
</dbReference>
<comment type="similarity">
    <text evidence="2">Belongs to the rickettsiale 17 kDa surface antigen family.</text>
</comment>
<comment type="caution">
    <text evidence="8">The sequence shown here is derived from an EMBL/GenBank/DDBJ whole genome shotgun (WGS) entry which is preliminary data.</text>
</comment>
<evidence type="ECO:0000256" key="6">
    <source>
        <dbReference type="SAM" id="SignalP"/>
    </source>
</evidence>
<evidence type="ECO:0000256" key="2">
    <source>
        <dbReference type="ARBA" id="ARBA00008681"/>
    </source>
</evidence>
<feature type="chain" id="PRO_5046497091" description="17 kDa surface antigen" evidence="6">
    <location>
        <begin position="22"/>
        <end position="144"/>
    </location>
</feature>
<evidence type="ECO:0000259" key="7">
    <source>
        <dbReference type="Pfam" id="PF05433"/>
    </source>
</evidence>
<keyword evidence="5" id="KW-0449">Lipoprotein</keyword>
<protein>
    <recommendedName>
        <fullName evidence="3">17 kDa surface antigen</fullName>
    </recommendedName>
</protein>
<dbReference type="EMBL" id="BMKL01000001">
    <property type="protein sequence ID" value="GGD88667.1"/>
    <property type="molecule type" value="Genomic_DNA"/>
</dbReference>
<organism evidence="8 9">
    <name type="scientific">Tsuneonella deserti</name>
    <dbReference type="NCBI Taxonomy" id="2035528"/>
    <lineage>
        <taxon>Bacteria</taxon>
        <taxon>Pseudomonadati</taxon>
        <taxon>Pseudomonadota</taxon>
        <taxon>Alphaproteobacteria</taxon>
        <taxon>Sphingomonadales</taxon>
        <taxon>Erythrobacteraceae</taxon>
        <taxon>Tsuneonella</taxon>
    </lineage>
</organism>
<evidence type="ECO:0000256" key="1">
    <source>
        <dbReference type="ARBA" id="ARBA00004459"/>
    </source>
</evidence>
<dbReference type="PANTHER" id="PTHR35603:SF2">
    <property type="entry name" value="OUTER MEMBRANE LIPOPROTEIN"/>
    <property type="match status" value="1"/>
</dbReference>
<feature type="signal peptide" evidence="6">
    <location>
        <begin position="1"/>
        <end position="21"/>
    </location>
</feature>
<dbReference type="PANTHER" id="PTHR35603">
    <property type="match status" value="1"/>
</dbReference>
<keyword evidence="4" id="KW-0472">Membrane</keyword>